<name>A0A6C0DJZ8_9ZZZZ</name>
<sequence>MDIQCQTIFNKYSEIEDYRDRVKYINDTIHPFFTSVWDVLKTINFENINKEGIYNYLFDMVSKRITNKINVNTMAITILESLEQSEENTRLLNRLHPHDEQTILIKYAYRINFTPMVIRLLIQKHKVDVNISGKIHASSDKNINQNVFQALLKHILEQQEICDRTKTNISYKFYNNFCDKLGTCFRYSDNLDYALTQHKDEKGNTFLDVLQASKEQLESTRKTRDLINNIKGNKALKPHIKNWLSN</sequence>
<dbReference type="AlphaFoldDB" id="A0A6C0DJZ8"/>
<proteinExistence type="predicted"/>
<accession>A0A6C0DJZ8</accession>
<reference evidence="1" key="1">
    <citation type="journal article" date="2020" name="Nature">
        <title>Giant virus diversity and host interactions through global metagenomics.</title>
        <authorList>
            <person name="Schulz F."/>
            <person name="Roux S."/>
            <person name="Paez-Espino D."/>
            <person name="Jungbluth S."/>
            <person name="Walsh D.A."/>
            <person name="Denef V.J."/>
            <person name="McMahon K.D."/>
            <person name="Konstantinidis K.T."/>
            <person name="Eloe-Fadrosh E.A."/>
            <person name="Kyrpides N.C."/>
            <person name="Woyke T."/>
        </authorList>
    </citation>
    <scope>NUCLEOTIDE SEQUENCE</scope>
    <source>
        <strain evidence="1">GVMAG-M-3300023174-207</strain>
    </source>
</reference>
<evidence type="ECO:0000313" key="1">
    <source>
        <dbReference type="EMBL" id="QHT16847.1"/>
    </source>
</evidence>
<dbReference type="EMBL" id="MN739627">
    <property type="protein sequence ID" value="QHT16847.1"/>
    <property type="molecule type" value="Genomic_DNA"/>
</dbReference>
<protein>
    <submittedName>
        <fullName evidence="1">Uncharacterized protein</fullName>
    </submittedName>
</protein>
<organism evidence="1">
    <name type="scientific">viral metagenome</name>
    <dbReference type="NCBI Taxonomy" id="1070528"/>
    <lineage>
        <taxon>unclassified sequences</taxon>
        <taxon>metagenomes</taxon>
        <taxon>organismal metagenomes</taxon>
    </lineage>
</organism>